<dbReference type="VEuPathDB" id="VectorBase:AFAF002505"/>
<dbReference type="Proteomes" id="UP000075886">
    <property type="component" value="Unassembled WGS sequence"/>
</dbReference>
<feature type="region of interest" description="Disordered" evidence="1">
    <location>
        <begin position="183"/>
        <end position="211"/>
    </location>
</feature>
<feature type="region of interest" description="Disordered" evidence="1">
    <location>
        <begin position="92"/>
        <end position="120"/>
    </location>
</feature>
<feature type="compositionally biased region" description="Basic residues" evidence="1">
    <location>
        <begin position="24"/>
        <end position="35"/>
    </location>
</feature>
<feature type="compositionally biased region" description="Polar residues" evidence="1">
    <location>
        <begin position="190"/>
        <end position="211"/>
    </location>
</feature>
<evidence type="ECO:0000313" key="2">
    <source>
        <dbReference type="EnsemblMetazoa" id="AFAF002505-PA"/>
    </source>
</evidence>
<organism evidence="2 3">
    <name type="scientific">Anopheles farauti</name>
    <dbReference type="NCBI Taxonomy" id="69004"/>
    <lineage>
        <taxon>Eukaryota</taxon>
        <taxon>Metazoa</taxon>
        <taxon>Ecdysozoa</taxon>
        <taxon>Arthropoda</taxon>
        <taxon>Hexapoda</taxon>
        <taxon>Insecta</taxon>
        <taxon>Pterygota</taxon>
        <taxon>Neoptera</taxon>
        <taxon>Endopterygota</taxon>
        <taxon>Diptera</taxon>
        <taxon>Nematocera</taxon>
        <taxon>Culicoidea</taxon>
        <taxon>Culicidae</taxon>
        <taxon>Anophelinae</taxon>
        <taxon>Anopheles</taxon>
    </lineage>
</organism>
<dbReference type="EnsemblMetazoa" id="AFAF002505-RA">
    <property type="protein sequence ID" value="AFAF002505-PA"/>
    <property type="gene ID" value="AFAF002505"/>
</dbReference>
<name>A0A182Q3S8_9DIPT</name>
<sequence>MSRERTWKDFDQLLVSPSVLGGKSGRKGGQRKQCKKRDSDLHRTRNDEDWQIEDSSDEDTKGFNRTQGDTQHASLIPSLAQTLNPAEVTITRRNTSDSDIDNISEAECRSRQIDSDSGSSGSDDCLAIQCRKTKMARLKFVNRNDIKRRRITDEMDFSFAATSSKARNRQADVSLHVVSPKRFKAPTPRSCRNQSEIGTTALEKSTTSWKSFEQSFTEQDPDFIEELPSSPEQEGDRNERQALLNIEDLPSSAEELSSRVQTSFDGQTASSSKSFFVTSPDTSGRNKMHPKGSPLGTLTVALNEKNARQYRWQRAVTSGTVKPDLVVKIDSIERVYGRVMVRFYTTTKKAGCAEERIENIIYMDQSDKLLRTIHAGMEVALETDGSTPPHLISRNKMVHLGSTNLCAIVPALTTE</sequence>
<protein>
    <submittedName>
        <fullName evidence="2">Uncharacterized protein</fullName>
    </submittedName>
</protein>
<proteinExistence type="predicted"/>
<feature type="region of interest" description="Disordered" evidence="1">
    <location>
        <begin position="18"/>
        <end position="71"/>
    </location>
</feature>
<reference evidence="3" key="1">
    <citation type="submission" date="2014-01" db="EMBL/GenBank/DDBJ databases">
        <title>The Genome Sequence of Anopheles farauti FAR1 (V2).</title>
        <authorList>
            <consortium name="The Broad Institute Genomics Platform"/>
            <person name="Neafsey D.E."/>
            <person name="Besansky N."/>
            <person name="Howell P."/>
            <person name="Walton C."/>
            <person name="Young S.K."/>
            <person name="Zeng Q."/>
            <person name="Gargeya S."/>
            <person name="Fitzgerald M."/>
            <person name="Haas B."/>
            <person name="Abouelleil A."/>
            <person name="Allen A.W."/>
            <person name="Alvarado L."/>
            <person name="Arachchi H.M."/>
            <person name="Berlin A.M."/>
            <person name="Chapman S.B."/>
            <person name="Gainer-Dewar J."/>
            <person name="Goldberg J."/>
            <person name="Griggs A."/>
            <person name="Gujja S."/>
            <person name="Hansen M."/>
            <person name="Howarth C."/>
            <person name="Imamovic A."/>
            <person name="Ireland A."/>
            <person name="Larimer J."/>
            <person name="McCowan C."/>
            <person name="Murphy C."/>
            <person name="Pearson M."/>
            <person name="Poon T.W."/>
            <person name="Priest M."/>
            <person name="Roberts A."/>
            <person name="Saif S."/>
            <person name="Shea T."/>
            <person name="Sisk P."/>
            <person name="Sykes S."/>
            <person name="Wortman J."/>
            <person name="Nusbaum C."/>
            <person name="Birren B."/>
        </authorList>
    </citation>
    <scope>NUCLEOTIDE SEQUENCE [LARGE SCALE GENOMIC DNA]</scope>
    <source>
        <strain evidence="3">FAR1</strain>
    </source>
</reference>
<dbReference type="AlphaFoldDB" id="A0A182Q3S8"/>
<evidence type="ECO:0000256" key="1">
    <source>
        <dbReference type="SAM" id="MobiDB-lite"/>
    </source>
</evidence>
<feature type="compositionally biased region" description="Polar residues" evidence="1">
    <location>
        <begin position="255"/>
        <end position="285"/>
    </location>
</feature>
<keyword evidence="3" id="KW-1185">Reference proteome</keyword>
<feature type="compositionally biased region" description="Basic and acidic residues" evidence="1">
    <location>
        <begin position="36"/>
        <end position="48"/>
    </location>
</feature>
<reference evidence="2" key="2">
    <citation type="submission" date="2020-05" db="UniProtKB">
        <authorList>
            <consortium name="EnsemblMetazoa"/>
        </authorList>
    </citation>
    <scope>IDENTIFICATION</scope>
    <source>
        <strain evidence="2">FAR1</strain>
    </source>
</reference>
<dbReference type="EMBL" id="AXCN02000116">
    <property type="status" value="NOT_ANNOTATED_CDS"/>
    <property type="molecule type" value="Genomic_DNA"/>
</dbReference>
<accession>A0A182Q3S8</accession>
<feature type="region of interest" description="Disordered" evidence="1">
    <location>
        <begin position="255"/>
        <end position="294"/>
    </location>
</feature>
<evidence type="ECO:0000313" key="3">
    <source>
        <dbReference type="Proteomes" id="UP000075886"/>
    </source>
</evidence>